<dbReference type="AlphaFoldDB" id="S6TWD1"/>
<dbReference type="EMBL" id="AOKG01001442">
    <property type="protein sequence ID" value="EPN47463.1"/>
    <property type="molecule type" value="Genomic_DNA"/>
</dbReference>
<organism evidence="1 2">
    <name type="scientific">Pseudomonas syringae pv. actinidiae ICMP 18807</name>
    <dbReference type="NCBI Taxonomy" id="1194404"/>
    <lineage>
        <taxon>Bacteria</taxon>
        <taxon>Pseudomonadati</taxon>
        <taxon>Pseudomonadota</taxon>
        <taxon>Gammaproteobacteria</taxon>
        <taxon>Pseudomonadales</taxon>
        <taxon>Pseudomonadaceae</taxon>
        <taxon>Pseudomonas</taxon>
        <taxon>Pseudomonas syringae</taxon>
    </lineage>
</organism>
<reference evidence="1 2" key="1">
    <citation type="journal article" date="2013" name="PLoS Pathog.">
        <title>Genomic analysis of the Kiwifruit pathogen Pseudomonas syringae pv. actinidiae provides insight into the origins of an emergent plant disease.</title>
        <authorList>
            <person name="McCann H.C."/>
            <person name="Rikkerink E.H."/>
            <person name="Bertels F."/>
            <person name="Fiers M."/>
            <person name="Lu A."/>
            <person name="Rees-George J."/>
            <person name="Andersen M.T."/>
            <person name="Gleave A.P."/>
            <person name="Haubold B."/>
            <person name="Wohlers M.W."/>
            <person name="Guttman D.S."/>
            <person name="Wang P.W."/>
            <person name="Straub C."/>
            <person name="Vanneste J.L."/>
            <person name="Rainey P.B."/>
            <person name="Templeton M.D."/>
        </authorList>
    </citation>
    <scope>NUCLEOTIDE SEQUENCE [LARGE SCALE GENOMIC DNA]</scope>
    <source>
        <strain evidence="1 2">ICMP 18807</strain>
    </source>
</reference>
<feature type="non-terminal residue" evidence="1">
    <location>
        <position position="89"/>
    </location>
</feature>
<name>S6TWD1_PSESF</name>
<comment type="caution">
    <text evidence="1">The sequence shown here is derived from an EMBL/GenBank/DDBJ whole genome shotgun (WGS) entry which is preliminary data.</text>
</comment>
<accession>S6TWD1</accession>
<evidence type="ECO:0000313" key="1">
    <source>
        <dbReference type="EMBL" id="EPN47463.1"/>
    </source>
</evidence>
<feature type="non-terminal residue" evidence="1">
    <location>
        <position position="1"/>
    </location>
</feature>
<evidence type="ECO:0000313" key="2">
    <source>
        <dbReference type="Proteomes" id="UP000015729"/>
    </source>
</evidence>
<protein>
    <submittedName>
        <fullName evidence="1">Yersiniabactin non-ribosomal peptide synthetase</fullName>
    </submittedName>
</protein>
<dbReference type="Proteomes" id="UP000015729">
    <property type="component" value="Unassembled WGS sequence"/>
</dbReference>
<gene>
    <name evidence="1" type="ORF">A244_20606</name>
</gene>
<sequence length="89" mass="9595">NFPSLHAFAATLVEHNAPATVRLEHDPAGRYQPFALSEVQQAYLVGTPGSASSNVTTFCVPWSVTACCTCCSRSRPSFPGGIGWPRWRA</sequence>
<proteinExistence type="predicted"/>
<dbReference type="PATRIC" id="fig|1194404.4.peg.4240"/>